<evidence type="ECO:0000313" key="7">
    <source>
        <dbReference type="Proteomes" id="UP000186218"/>
    </source>
</evidence>
<dbReference type="FunFam" id="2.40.50.140:FF:000006">
    <property type="entry name" value="Cold shock protein CspC"/>
    <property type="match status" value="1"/>
</dbReference>
<dbReference type="Pfam" id="PF00313">
    <property type="entry name" value="CSD"/>
    <property type="match status" value="1"/>
</dbReference>
<keyword evidence="7" id="KW-1185">Reference proteome</keyword>
<dbReference type="CDD" id="cd04458">
    <property type="entry name" value="CSP_CDS"/>
    <property type="match status" value="1"/>
</dbReference>
<dbReference type="STRING" id="1344003.SAMN05445060_4174"/>
<keyword evidence="2" id="KW-0963">Cytoplasm</keyword>
<dbReference type="OrthoDB" id="7477356at2"/>
<dbReference type="Gene3D" id="2.40.50.140">
    <property type="entry name" value="Nucleic acid-binding proteins"/>
    <property type="match status" value="1"/>
</dbReference>
<dbReference type="PROSITE" id="PS51857">
    <property type="entry name" value="CSD_2"/>
    <property type="match status" value="1"/>
</dbReference>
<dbReference type="SMART" id="SM00357">
    <property type="entry name" value="CSP"/>
    <property type="match status" value="1"/>
</dbReference>
<evidence type="ECO:0000313" key="6">
    <source>
        <dbReference type="EMBL" id="SIS23770.1"/>
    </source>
</evidence>
<organism evidence="6 7">
    <name type="scientific">Williamsia sterculiae</name>
    <dbReference type="NCBI Taxonomy" id="1344003"/>
    <lineage>
        <taxon>Bacteria</taxon>
        <taxon>Bacillati</taxon>
        <taxon>Actinomycetota</taxon>
        <taxon>Actinomycetes</taxon>
        <taxon>Mycobacteriales</taxon>
        <taxon>Nocardiaceae</taxon>
        <taxon>Williamsia</taxon>
    </lineage>
</organism>
<dbReference type="PRINTS" id="PR00050">
    <property type="entry name" value="COLDSHOCK"/>
</dbReference>
<evidence type="ECO:0000259" key="5">
    <source>
        <dbReference type="PROSITE" id="PS51857"/>
    </source>
</evidence>
<feature type="domain" description="CSD" evidence="5">
    <location>
        <begin position="1"/>
        <end position="66"/>
    </location>
</feature>
<reference evidence="6 7" key="1">
    <citation type="submission" date="2017-01" db="EMBL/GenBank/DDBJ databases">
        <authorList>
            <person name="Mah S.A."/>
            <person name="Swanson W.J."/>
            <person name="Moy G.W."/>
            <person name="Vacquier V.D."/>
        </authorList>
    </citation>
    <scope>NUCLEOTIDE SEQUENCE [LARGE SCALE GENOMIC DNA]</scope>
    <source>
        <strain evidence="6 7">CPCC 203464</strain>
    </source>
</reference>
<sequence>MAQGTVKWFNSEKGFGFIAPDGGADDVFVHYSEIQGNGYRSLDENQRVEFEIGQGTKGPQATGVVAL</sequence>
<dbReference type="PIRSF" id="PIRSF002599">
    <property type="entry name" value="Cold_shock_A"/>
    <property type="match status" value="1"/>
</dbReference>
<accession>A0A1N7HGF9</accession>
<dbReference type="GO" id="GO:0003677">
    <property type="term" value="F:DNA binding"/>
    <property type="evidence" value="ECO:0007669"/>
    <property type="project" value="UniProtKB-KW"/>
</dbReference>
<dbReference type="InterPro" id="IPR012156">
    <property type="entry name" value="Cold_shock_CspA"/>
</dbReference>
<protein>
    <recommendedName>
        <fullName evidence="3">Probable cold shock protein A</fullName>
    </recommendedName>
</protein>
<proteinExistence type="predicted"/>
<comment type="subcellular location">
    <subcellularLocation>
        <location evidence="1 4">Cytoplasm</location>
    </subcellularLocation>
</comment>
<evidence type="ECO:0000256" key="4">
    <source>
        <dbReference type="RuleBase" id="RU000408"/>
    </source>
</evidence>
<name>A0A1N7HGF9_9NOCA</name>
<evidence type="ECO:0000256" key="2">
    <source>
        <dbReference type="ARBA" id="ARBA00022490"/>
    </source>
</evidence>
<dbReference type="InterPro" id="IPR002059">
    <property type="entry name" value="CSP_DNA-bd"/>
</dbReference>
<dbReference type="EMBL" id="FTNT01000017">
    <property type="protein sequence ID" value="SIS23770.1"/>
    <property type="molecule type" value="Genomic_DNA"/>
</dbReference>
<keyword evidence="6" id="KW-0238">DNA-binding</keyword>
<evidence type="ECO:0000256" key="3">
    <source>
        <dbReference type="ARBA" id="ARBA00070951"/>
    </source>
</evidence>
<dbReference type="AlphaFoldDB" id="A0A1N7HGF9"/>
<dbReference type="Proteomes" id="UP000186218">
    <property type="component" value="Unassembled WGS sequence"/>
</dbReference>
<dbReference type="RefSeq" id="WP_076482942.1">
    <property type="nucleotide sequence ID" value="NZ_FTNT01000017.1"/>
</dbReference>
<dbReference type="InterPro" id="IPR012340">
    <property type="entry name" value="NA-bd_OB-fold"/>
</dbReference>
<gene>
    <name evidence="6" type="ORF">SAMN05445060_4174</name>
</gene>
<dbReference type="GO" id="GO:0005737">
    <property type="term" value="C:cytoplasm"/>
    <property type="evidence" value="ECO:0007669"/>
    <property type="project" value="UniProtKB-SubCell"/>
</dbReference>
<dbReference type="Gene3D" id="6.20.370.130">
    <property type="match status" value="1"/>
</dbReference>
<dbReference type="InterPro" id="IPR050181">
    <property type="entry name" value="Cold_shock_domain"/>
</dbReference>
<dbReference type="PANTHER" id="PTHR11544">
    <property type="entry name" value="COLD SHOCK DOMAIN CONTAINING PROTEINS"/>
    <property type="match status" value="1"/>
</dbReference>
<evidence type="ECO:0000256" key="1">
    <source>
        <dbReference type="ARBA" id="ARBA00004496"/>
    </source>
</evidence>
<dbReference type="InterPro" id="IPR011129">
    <property type="entry name" value="CSD"/>
</dbReference>
<dbReference type="InterPro" id="IPR019844">
    <property type="entry name" value="CSD_CS"/>
</dbReference>
<dbReference type="PROSITE" id="PS00352">
    <property type="entry name" value="CSD_1"/>
    <property type="match status" value="1"/>
</dbReference>
<dbReference type="SUPFAM" id="SSF50249">
    <property type="entry name" value="Nucleic acid-binding proteins"/>
    <property type="match status" value="1"/>
</dbReference>